<reference evidence="2 3" key="1">
    <citation type="submission" date="2020-08" db="EMBL/GenBank/DDBJ databases">
        <title>Genomic Encyclopedia of Type Strains, Phase III (KMG-III): the genomes of soil and plant-associated and newly described type strains.</title>
        <authorList>
            <person name="Whitman W."/>
        </authorList>
    </citation>
    <scope>NUCLEOTIDE SEQUENCE [LARGE SCALE GENOMIC DNA]</scope>
    <source>
        <strain evidence="2 3">CECT 3287</strain>
    </source>
</reference>
<dbReference type="AlphaFoldDB" id="A0A7W5ARN6"/>
<evidence type="ECO:0000256" key="1">
    <source>
        <dbReference type="SAM" id="Phobius"/>
    </source>
</evidence>
<dbReference type="EMBL" id="JACHXF010000027">
    <property type="protein sequence ID" value="MBB3100609.1"/>
    <property type="molecule type" value="Genomic_DNA"/>
</dbReference>
<feature type="transmembrane region" description="Helical" evidence="1">
    <location>
        <begin position="101"/>
        <end position="123"/>
    </location>
</feature>
<sequence length="139" mass="15084">MPTLKPTGDVSVGDFGVQAKLGWMLAFTGTVLLMLVAALLVAGRYELLVAGILAVAVTLPAMPAPIWIAVAWLLASIDFDVNLARALSRDGFTLTSRRLGLFAYLFLVAGMVAVPVVSVRAWWTAALRNEPRPWRRHPE</sequence>
<keyword evidence="3" id="KW-1185">Reference proteome</keyword>
<evidence type="ECO:0000313" key="3">
    <source>
        <dbReference type="Proteomes" id="UP000590749"/>
    </source>
</evidence>
<evidence type="ECO:0000313" key="2">
    <source>
        <dbReference type="EMBL" id="MBB3100609.1"/>
    </source>
</evidence>
<feature type="transmembrane region" description="Helical" evidence="1">
    <location>
        <begin position="48"/>
        <end position="75"/>
    </location>
</feature>
<keyword evidence="1" id="KW-1133">Transmembrane helix</keyword>
<keyword evidence="1" id="KW-0472">Membrane</keyword>
<keyword evidence="1" id="KW-0812">Transmembrane</keyword>
<dbReference type="RefSeq" id="WP_183226661.1">
    <property type="nucleotide sequence ID" value="NZ_BMPW01000028.1"/>
</dbReference>
<protein>
    <submittedName>
        <fullName evidence="2">Uncharacterized protein</fullName>
    </submittedName>
</protein>
<name>A0A7W5ARN6_9ACTN</name>
<proteinExistence type="predicted"/>
<accession>A0A7W5ARN6</accession>
<dbReference type="Proteomes" id="UP000590749">
    <property type="component" value="Unassembled WGS sequence"/>
</dbReference>
<comment type="caution">
    <text evidence="2">The sequence shown here is derived from an EMBL/GenBank/DDBJ whole genome shotgun (WGS) entry which is preliminary data.</text>
</comment>
<feature type="transmembrane region" description="Helical" evidence="1">
    <location>
        <begin position="20"/>
        <end position="41"/>
    </location>
</feature>
<gene>
    <name evidence="2" type="ORF">FHR83_008334</name>
</gene>
<organism evidence="2 3">
    <name type="scientific">Actinoplanes campanulatus</name>
    <dbReference type="NCBI Taxonomy" id="113559"/>
    <lineage>
        <taxon>Bacteria</taxon>
        <taxon>Bacillati</taxon>
        <taxon>Actinomycetota</taxon>
        <taxon>Actinomycetes</taxon>
        <taxon>Micromonosporales</taxon>
        <taxon>Micromonosporaceae</taxon>
        <taxon>Actinoplanes</taxon>
    </lineage>
</organism>